<accession>A0AAV0T5V5</accession>
<gene>
    <name evidence="2" type="ORF">HBR001_LOCUS1433</name>
</gene>
<dbReference type="AlphaFoldDB" id="A0AAV0T5V5"/>
<keyword evidence="3" id="KW-1185">Reference proteome</keyword>
<protein>
    <recommendedName>
        <fullName evidence="1">SCP domain-containing protein</fullName>
    </recommendedName>
</protein>
<comment type="caution">
    <text evidence="2">The sequence shown here is derived from an EMBL/GenBank/DDBJ whole genome shotgun (WGS) entry which is preliminary data.</text>
</comment>
<dbReference type="InterPro" id="IPR035940">
    <property type="entry name" value="CAP_sf"/>
</dbReference>
<dbReference type="PANTHER" id="PTHR31157">
    <property type="entry name" value="SCP DOMAIN-CONTAINING PROTEIN"/>
    <property type="match status" value="1"/>
</dbReference>
<dbReference type="Proteomes" id="UP001162031">
    <property type="component" value="Unassembled WGS sequence"/>
</dbReference>
<dbReference type="InterPro" id="IPR014044">
    <property type="entry name" value="CAP_dom"/>
</dbReference>
<organism evidence="2 3">
    <name type="scientific">Hyaloperonospora brassicae</name>
    <name type="common">Brassica downy mildew</name>
    <name type="synonym">Peronospora brassicae</name>
    <dbReference type="NCBI Taxonomy" id="162125"/>
    <lineage>
        <taxon>Eukaryota</taxon>
        <taxon>Sar</taxon>
        <taxon>Stramenopiles</taxon>
        <taxon>Oomycota</taxon>
        <taxon>Peronosporomycetes</taxon>
        <taxon>Peronosporales</taxon>
        <taxon>Peronosporaceae</taxon>
        <taxon>Hyaloperonospora</taxon>
    </lineage>
</organism>
<dbReference type="CDD" id="cd05379">
    <property type="entry name" value="CAP_bacterial"/>
    <property type="match status" value="1"/>
</dbReference>
<evidence type="ECO:0000313" key="3">
    <source>
        <dbReference type="Proteomes" id="UP001162031"/>
    </source>
</evidence>
<dbReference type="SUPFAM" id="SSF55797">
    <property type="entry name" value="PR-1-like"/>
    <property type="match status" value="1"/>
</dbReference>
<dbReference type="Gene3D" id="3.40.33.10">
    <property type="entry name" value="CAP"/>
    <property type="match status" value="1"/>
</dbReference>
<proteinExistence type="predicted"/>
<dbReference type="PANTHER" id="PTHR31157:SF1">
    <property type="entry name" value="SCP DOMAIN-CONTAINING PROTEIN"/>
    <property type="match status" value="1"/>
</dbReference>
<sequence length="129" mass="14302">MLHAVNSERVARGLSKLCMNKKLQHAAQLHARDMATKGFLSHTGSNNSTVSGRVKAAAYRWTYVAENVAAGQTTVADVVASWMNSKEHRANILSPDARMFECGYAYSPRSKHKHYWTQNFASGRGETCN</sequence>
<reference evidence="2" key="1">
    <citation type="submission" date="2022-12" db="EMBL/GenBank/DDBJ databases">
        <authorList>
            <person name="Webb A."/>
        </authorList>
    </citation>
    <scope>NUCLEOTIDE SEQUENCE</scope>
    <source>
        <strain evidence="2">Hp1</strain>
    </source>
</reference>
<dbReference type="EMBL" id="CANTFL010000144">
    <property type="protein sequence ID" value="CAI5715419.1"/>
    <property type="molecule type" value="Genomic_DNA"/>
</dbReference>
<evidence type="ECO:0000313" key="2">
    <source>
        <dbReference type="EMBL" id="CAI5715419.1"/>
    </source>
</evidence>
<feature type="domain" description="SCP" evidence="1">
    <location>
        <begin position="2"/>
        <end position="120"/>
    </location>
</feature>
<evidence type="ECO:0000259" key="1">
    <source>
        <dbReference type="Pfam" id="PF00188"/>
    </source>
</evidence>
<name>A0AAV0T5V5_HYABA</name>
<dbReference type="Pfam" id="PF00188">
    <property type="entry name" value="CAP"/>
    <property type="match status" value="1"/>
</dbReference>